<feature type="compositionally biased region" description="Basic and acidic residues" evidence="2">
    <location>
        <begin position="80"/>
        <end position="90"/>
    </location>
</feature>
<feature type="region of interest" description="Disordered" evidence="2">
    <location>
        <begin position="1"/>
        <end position="137"/>
    </location>
</feature>
<sequence>MEQPANQSNRSNQASLSNSAPILPAPGAIVPYQAPSNDVRNDQGASGYNGGYNGDYNGSYNNGGYSGGYNTGYRRSWNPDQRDRNDKAEKMWTWMSRDMEDRERIRKEKEEAAKKEEEAAKEREAEERKLKEAKEKEDFKASIGQMVGSQMKLVCEEVLGKRIGEGERLLPTTIDEVRRRVEAEGRKDQAFEECRKKDEEILKLKHTMADLERKACMTGDAEQELQALRSDNQHLIQDVMYLKEQVEELKKGVKKSSAVEKTARQEKEKEKGASVPTPGDYVKLADAYRRLRDDKDMAEREVQALKERIGRINVVSTPTPTSIKRKRIAMKSGSPSNLRIRLSKVASPCKSNETNDNANGHCVKFVKLKNEDREGFRRRVCGELSKMKKREIEGLCEEEKITYVTIKASAEEIAAIYTERAFGKRESKRTIGDDDGKEDDISEGSKDLTGENDREVEEDASTEGC</sequence>
<keyword evidence="1" id="KW-0175">Coiled coil</keyword>
<comment type="caution">
    <text evidence="3">The sequence shown here is derived from an EMBL/GenBank/DDBJ whole genome shotgun (WGS) entry which is preliminary data.</text>
</comment>
<dbReference type="EMBL" id="BFEA01000354">
    <property type="protein sequence ID" value="GBG80721.1"/>
    <property type="molecule type" value="Genomic_DNA"/>
</dbReference>
<gene>
    <name evidence="3" type="ORF">CBR_g31177</name>
</gene>
<keyword evidence="4" id="KW-1185">Reference proteome</keyword>
<evidence type="ECO:0000313" key="4">
    <source>
        <dbReference type="Proteomes" id="UP000265515"/>
    </source>
</evidence>
<protein>
    <submittedName>
        <fullName evidence="3">Uncharacterized protein</fullName>
    </submittedName>
</protein>
<dbReference type="Gramene" id="GBG80721">
    <property type="protein sequence ID" value="GBG80721"/>
    <property type="gene ID" value="CBR_g31177"/>
</dbReference>
<name>A0A388LEK2_CHABU</name>
<feature type="compositionally biased region" description="Polar residues" evidence="2">
    <location>
        <begin position="1"/>
        <end position="20"/>
    </location>
</feature>
<organism evidence="3 4">
    <name type="scientific">Chara braunii</name>
    <name type="common">Braun's stonewort</name>
    <dbReference type="NCBI Taxonomy" id="69332"/>
    <lineage>
        <taxon>Eukaryota</taxon>
        <taxon>Viridiplantae</taxon>
        <taxon>Streptophyta</taxon>
        <taxon>Charophyceae</taxon>
        <taxon>Charales</taxon>
        <taxon>Characeae</taxon>
        <taxon>Chara</taxon>
    </lineage>
</organism>
<feature type="compositionally biased region" description="Basic and acidic residues" evidence="2">
    <location>
        <begin position="423"/>
        <end position="434"/>
    </location>
</feature>
<feature type="compositionally biased region" description="Acidic residues" evidence="2">
    <location>
        <begin position="454"/>
        <end position="465"/>
    </location>
</feature>
<feature type="compositionally biased region" description="Basic and acidic residues" evidence="2">
    <location>
        <begin position="254"/>
        <end position="272"/>
    </location>
</feature>
<evidence type="ECO:0000313" key="3">
    <source>
        <dbReference type="EMBL" id="GBG80721.1"/>
    </source>
</evidence>
<feature type="coiled-coil region" evidence="1">
    <location>
        <begin position="281"/>
        <end position="308"/>
    </location>
</feature>
<evidence type="ECO:0000256" key="1">
    <source>
        <dbReference type="SAM" id="Coils"/>
    </source>
</evidence>
<feature type="region of interest" description="Disordered" evidence="2">
    <location>
        <begin position="254"/>
        <end position="278"/>
    </location>
</feature>
<dbReference type="Proteomes" id="UP000265515">
    <property type="component" value="Unassembled WGS sequence"/>
</dbReference>
<evidence type="ECO:0000256" key="2">
    <source>
        <dbReference type="SAM" id="MobiDB-lite"/>
    </source>
</evidence>
<feature type="region of interest" description="Disordered" evidence="2">
    <location>
        <begin position="423"/>
        <end position="465"/>
    </location>
</feature>
<accession>A0A388LEK2</accession>
<proteinExistence type="predicted"/>
<reference evidence="3 4" key="1">
    <citation type="journal article" date="2018" name="Cell">
        <title>The Chara Genome: Secondary Complexity and Implications for Plant Terrestrialization.</title>
        <authorList>
            <person name="Nishiyama T."/>
            <person name="Sakayama H."/>
            <person name="Vries J.D."/>
            <person name="Buschmann H."/>
            <person name="Saint-Marcoux D."/>
            <person name="Ullrich K.K."/>
            <person name="Haas F.B."/>
            <person name="Vanderstraeten L."/>
            <person name="Becker D."/>
            <person name="Lang D."/>
            <person name="Vosolsobe S."/>
            <person name="Rombauts S."/>
            <person name="Wilhelmsson P.K.I."/>
            <person name="Janitza P."/>
            <person name="Kern R."/>
            <person name="Heyl A."/>
            <person name="Rumpler F."/>
            <person name="Villalobos L.I.A.C."/>
            <person name="Clay J.M."/>
            <person name="Skokan R."/>
            <person name="Toyoda A."/>
            <person name="Suzuki Y."/>
            <person name="Kagoshima H."/>
            <person name="Schijlen E."/>
            <person name="Tajeshwar N."/>
            <person name="Catarino B."/>
            <person name="Hetherington A.J."/>
            <person name="Saltykova A."/>
            <person name="Bonnot C."/>
            <person name="Breuninger H."/>
            <person name="Symeonidi A."/>
            <person name="Radhakrishnan G.V."/>
            <person name="Van Nieuwerburgh F."/>
            <person name="Deforce D."/>
            <person name="Chang C."/>
            <person name="Karol K.G."/>
            <person name="Hedrich R."/>
            <person name="Ulvskov P."/>
            <person name="Glockner G."/>
            <person name="Delwiche C.F."/>
            <person name="Petrasek J."/>
            <person name="Van de Peer Y."/>
            <person name="Friml J."/>
            <person name="Beilby M."/>
            <person name="Dolan L."/>
            <person name="Kohara Y."/>
            <person name="Sugano S."/>
            <person name="Fujiyama A."/>
            <person name="Delaux P.-M."/>
            <person name="Quint M."/>
            <person name="TheiBen G."/>
            <person name="Hagemann M."/>
            <person name="Harholt J."/>
            <person name="Dunand C."/>
            <person name="Zachgo S."/>
            <person name="Langdale J."/>
            <person name="Maumus F."/>
            <person name="Straeten D.V.D."/>
            <person name="Gould S.B."/>
            <person name="Rensing S.A."/>
        </authorList>
    </citation>
    <scope>NUCLEOTIDE SEQUENCE [LARGE SCALE GENOMIC DNA]</scope>
    <source>
        <strain evidence="3 4">S276</strain>
    </source>
</reference>
<feature type="compositionally biased region" description="Low complexity" evidence="2">
    <location>
        <begin position="54"/>
        <end position="63"/>
    </location>
</feature>
<feature type="compositionally biased region" description="Basic and acidic residues" evidence="2">
    <location>
        <begin position="97"/>
        <end position="137"/>
    </location>
</feature>
<feature type="compositionally biased region" description="Basic and acidic residues" evidence="2">
    <location>
        <begin position="443"/>
        <end position="453"/>
    </location>
</feature>
<dbReference type="AlphaFoldDB" id="A0A388LEK2"/>